<organism evidence="1 2">
    <name type="scientific">Rhabditophanes sp. KR3021</name>
    <dbReference type="NCBI Taxonomy" id="114890"/>
    <lineage>
        <taxon>Eukaryota</taxon>
        <taxon>Metazoa</taxon>
        <taxon>Ecdysozoa</taxon>
        <taxon>Nematoda</taxon>
        <taxon>Chromadorea</taxon>
        <taxon>Rhabditida</taxon>
        <taxon>Tylenchina</taxon>
        <taxon>Panagrolaimomorpha</taxon>
        <taxon>Strongyloidoidea</taxon>
        <taxon>Alloionematidae</taxon>
        <taxon>Rhabditophanes</taxon>
    </lineage>
</organism>
<reference evidence="2" key="1">
    <citation type="submission" date="2016-11" db="UniProtKB">
        <authorList>
            <consortium name="WormBaseParasite"/>
        </authorList>
    </citation>
    <scope>IDENTIFICATION</scope>
    <source>
        <strain evidence="2">KR3021</strain>
    </source>
</reference>
<sequence length="574" mass="65955">MLSNLYINSLDSHSTSSSGSNSSNEISPVSHIYSNNNVDLMFENNIQFEDKSNSKNTFNKQDIKHFNSKQPCVVCGDCNATGQHYFVTACFGCKRCHLSGQSFTCRFNKNCKIDKNSRNSCRSCRFEKCLATGMQIQAIRPDRDRIGKQQNPRKKRNRKHEYERFPNSSEMDSSDNFEGDSIINYINDIDANIAKGIINTKFFKNDVGIDIVTIFQSLYILDDYRKSIKYNIGKSASVDDLKDAMKREVVLLIDWVDSIFRLANINSNHDKIKLIKHSFSIFHSFVLGSNNGNMVKDKKYLKFLFLCNETVLNKTLPTNISDSNLINQEIISKIDEYVCMPFAELEVSGKEKALLTVMLILEQSKCELSFETSVALQTLYNKVENALIQTIKINYDFKGTHFQMVRYGKFIRLLEQVQKIGILFDGTVNFKNIFNQTQLDLELCKLFEKNIKYEANCLPNGVEQRKEYPNEASTQINGLDHVVSDFSSNLNIIQQKSQPQSFCDQYFNNNPIDNNEMYDNRLFNSANSHHFPDNNFVFDNSCFSGQTNVLNNGYYNNHQNQLAIGNNLTFKFIN</sequence>
<dbReference type="WBParaSite" id="RSKR_0001155450.1">
    <property type="protein sequence ID" value="RSKR_0001155450.1"/>
    <property type="gene ID" value="RSKR_0001155450"/>
</dbReference>
<proteinExistence type="predicted"/>
<name>A0AC35UHQ6_9BILA</name>
<protein>
    <submittedName>
        <fullName evidence="2">Nuclear receptor</fullName>
    </submittedName>
</protein>
<dbReference type="Proteomes" id="UP000095286">
    <property type="component" value="Unplaced"/>
</dbReference>
<evidence type="ECO:0000313" key="2">
    <source>
        <dbReference type="WBParaSite" id="RSKR_0001155450.1"/>
    </source>
</evidence>
<evidence type="ECO:0000313" key="1">
    <source>
        <dbReference type="Proteomes" id="UP000095286"/>
    </source>
</evidence>
<accession>A0AC35UHQ6</accession>